<proteinExistence type="predicted"/>
<dbReference type="Gene3D" id="3.40.50.720">
    <property type="entry name" value="NAD(P)-binding Rossmann-like Domain"/>
    <property type="match status" value="1"/>
</dbReference>
<dbReference type="InterPro" id="IPR011032">
    <property type="entry name" value="GroES-like_sf"/>
</dbReference>
<sequence>MPRKRDLYLNCQATNVLVSINIKVIPPVLEKSNGCDSLVLQEASILKLGDKDILLRFHAASLNYRDLLIGQYPFPVKNSVVPLGDGAGVVQAIGPQVTRFQVGDSVIPIFHQGHLAGSLDAKSIKTGLGSSLDGTLRPYGAFDEERLVKLPGNLSFIEDATLPCAALTAWSALYGLQGKAVAQGDIVLTQGTGGVSLFALQFAKASGAKVIATTSSKEKADLLKQLGADEVINYKECPRVTHIVEVAGPATMKESLKAIKIDGVISMVGFVAGSPAADQPSLIDTLFRVCTVRGIGVGSRLQFEGMNRAIEVNDIHPVVDNRIFKFGEVREAYQYLSDQKHVGKVCIEIQT</sequence>
<evidence type="ECO:0000259" key="1">
    <source>
        <dbReference type="SMART" id="SM00829"/>
    </source>
</evidence>
<dbReference type="Pfam" id="PF08240">
    <property type="entry name" value="ADH_N"/>
    <property type="match status" value="1"/>
</dbReference>
<dbReference type="CDD" id="cd08276">
    <property type="entry name" value="MDR7"/>
    <property type="match status" value="1"/>
</dbReference>
<dbReference type="VEuPathDB" id="FungiDB:BDV34DRAFT_208532"/>
<accession>A0A5N6E3E1</accession>
<feature type="domain" description="Enoyl reductase (ER)" evidence="1">
    <location>
        <begin position="34"/>
        <end position="347"/>
    </location>
</feature>
<evidence type="ECO:0000313" key="2">
    <source>
        <dbReference type="EMBL" id="KAB8212051.1"/>
    </source>
</evidence>
<dbReference type="InterPro" id="IPR052711">
    <property type="entry name" value="Zinc_ADH-like"/>
</dbReference>
<dbReference type="PANTHER" id="PTHR45033">
    <property type="match status" value="1"/>
</dbReference>
<organism evidence="2 3">
    <name type="scientific">Aspergillus parasiticus</name>
    <dbReference type="NCBI Taxonomy" id="5067"/>
    <lineage>
        <taxon>Eukaryota</taxon>
        <taxon>Fungi</taxon>
        <taxon>Dikarya</taxon>
        <taxon>Ascomycota</taxon>
        <taxon>Pezizomycotina</taxon>
        <taxon>Eurotiomycetes</taxon>
        <taxon>Eurotiomycetidae</taxon>
        <taxon>Eurotiales</taxon>
        <taxon>Aspergillaceae</taxon>
        <taxon>Aspergillus</taxon>
        <taxon>Aspergillus subgen. Circumdati</taxon>
    </lineage>
</organism>
<dbReference type="Gene3D" id="3.90.180.10">
    <property type="entry name" value="Medium-chain alcohol dehydrogenases, catalytic domain"/>
    <property type="match status" value="1"/>
</dbReference>
<dbReference type="SMART" id="SM00829">
    <property type="entry name" value="PKS_ER"/>
    <property type="match status" value="1"/>
</dbReference>
<evidence type="ECO:0000313" key="3">
    <source>
        <dbReference type="Proteomes" id="UP000326532"/>
    </source>
</evidence>
<dbReference type="SUPFAM" id="SSF51735">
    <property type="entry name" value="NAD(P)-binding Rossmann-fold domains"/>
    <property type="match status" value="1"/>
</dbReference>
<dbReference type="InterPro" id="IPR036291">
    <property type="entry name" value="NAD(P)-bd_dom_sf"/>
</dbReference>
<dbReference type="PANTHER" id="PTHR45033:SF2">
    <property type="entry name" value="ZINC-TYPE ALCOHOL DEHYDROGENASE-LIKE PROTEIN C1773.06C"/>
    <property type="match status" value="1"/>
</dbReference>
<dbReference type="Pfam" id="PF00107">
    <property type="entry name" value="ADH_zinc_N"/>
    <property type="match status" value="1"/>
</dbReference>
<reference evidence="2 3" key="1">
    <citation type="submission" date="2019-04" db="EMBL/GenBank/DDBJ databases">
        <title>Fungal friends and foes A comparative genomics study of 23 Aspergillus species from section Flavi.</title>
        <authorList>
            <consortium name="DOE Joint Genome Institute"/>
            <person name="Kjaerbolling I."/>
            <person name="Vesth T.C."/>
            <person name="Frisvad J.C."/>
            <person name="Nybo J.L."/>
            <person name="Theobald S."/>
            <person name="Kildgaard S."/>
            <person name="Petersen T.I."/>
            <person name="Kuo A."/>
            <person name="Sato A."/>
            <person name="Lyhne E.K."/>
            <person name="Kogle M.E."/>
            <person name="Wiebenga A."/>
            <person name="Kun R.S."/>
            <person name="Lubbers R.J."/>
            <person name="Makela M.R."/>
            <person name="Barry K."/>
            <person name="Chovatia M."/>
            <person name="Clum A."/>
            <person name="Daum C."/>
            <person name="Haridas S."/>
            <person name="He G."/>
            <person name="LaButti K."/>
            <person name="Lipzen A."/>
            <person name="Mondo S."/>
            <person name="Pangilinan J."/>
            <person name="Riley R."/>
            <person name="Salamov A."/>
            <person name="Simmons B.A."/>
            <person name="Magnuson J.K."/>
            <person name="Henrissat B."/>
            <person name="Mortensen U.H."/>
            <person name="Larsen T.O."/>
            <person name="De vries R.P."/>
            <person name="Grigoriev I.V."/>
            <person name="Machida M."/>
            <person name="Baker S.E."/>
            <person name="Andersen M.R."/>
        </authorList>
    </citation>
    <scope>NUCLEOTIDE SEQUENCE [LARGE SCALE GENOMIC DNA]</scope>
    <source>
        <strain evidence="2 3">CBS 117618</strain>
    </source>
</reference>
<protein>
    <recommendedName>
        <fullName evidence="1">Enoyl reductase (ER) domain-containing protein</fullName>
    </recommendedName>
</protein>
<keyword evidence="3" id="KW-1185">Reference proteome</keyword>
<name>A0A5N6E3E1_ASPPA</name>
<dbReference type="GO" id="GO:0016491">
    <property type="term" value="F:oxidoreductase activity"/>
    <property type="evidence" value="ECO:0007669"/>
    <property type="project" value="InterPro"/>
</dbReference>
<dbReference type="InterPro" id="IPR013154">
    <property type="entry name" value="ADH-like_N"/>
</dbReference>
<dbReference type="InterPro" id="IPR020843">
    <property type="entry name" value="ER"/>
</dbReference>
<dbReference type="Proteomes" id="UP000326532">
    <property type="component" value="Unassembled WGS sequence"/>
</dbReference>
<dbReference type="OMA" id="EAYQYLS"/>
<dbReference type="EMBL" id="ML734937">
    <property type="protein sequence ID" value="KAB8212051.1"/>
    <property type="molecule type" value="Genomic_DNA"/>
</dbReference>
<dbReference type="SUPFAM" id="SSF50129">
    <property type="entry name" value="GroES-like"/>
    <property type="match status" value="1"/>
</dbReference>
<dbReference type="InterPro" id="IPR013149">
    <property type="entry name" value="ADH-like_C"/>
</dbReference>
<dbReference type="AlphaFoldDB" id="A0A5N6E3E1"/>
<gene>
    <name evidence="2" type="ORF">BDV34DRAFT_208532</name>
</gene>